<accession>A0A080LUY5</accession>
<dbReference type="InterPro" id="IPR013780">
    <property type="entry name" value="Glyco_hydro_b"/>
</dbReference>
<dbReference type="Proteomes" id="UP000020077">
    <property type="component" value="Unassembled WGS sequence"/>
</dbReference>
<protein>
    <submittedName>
        <fullName evidence="1">Alpha-L-arabinofuranosidase</fullName>
    </submittedName>
</protein>
<dbReference type="AlphaFoldDB" id="A0A080LUY5"/>
<reference evidence="1 2" key="1">
    <citation type="submission" date="2014-02" db="EMBL/GenBank/DDBJ databases">
        <title>Expanding our view of genomic diversity in Candidatus Accumulibacter clades.</title>
        <authorList>
            <person name="Skennerton C.T."/>
            <person name="Barr J.J."/>
            <person name="Slater F.R."/>
            <person name="Bond P.L."/>
            <person name="Tyson G.W."/>
        </authorList>
    </citation>
    <scope>NUCLEOTIDE SEQUENCE [LARGE SCALE GENOMIC DNA]</scope>
    <source>
        <strain evidence="2">BA-91</strain>
    </source>
</reference>
<sequence length="123" mass="13628">MDGESTDAPPLSAYALQRPDGLWAVLLVNKDPTQPWSVALRFAGPEPDAVAWLQGPADLYQFSAAQYQWRAQGEHGRPRRSRPPEHRVLRAHAPLELQLPPWSLTVIRSGGPPARPDAPVRAR</sequence>
<name>A0A080LUY5_9PROT</name>
<organism evidence="1 2">
    <name type="scientific">Candidatus Accumulibacter phosphatis</name>
    <dbReference type="NCBI Taxonomy" id="327160"/>
    <lineage>
        <taxon>Bacteria</taxon>
        <taxon>Pseudomonadati</taxon>
        <taxon>Pseudomonadota</taxon>
        <taxon>Betaproteobacteria</taxon>
        <taxon>Candidatus Accumulibacter</taxon>
    </lineage>
</organism>
<proteinExistence type="predicted"/>
<evidence type="ECO:0000313" key="2">
    <source>
        <dbReference type="Proteomes" id="UP000020077"/>
    </source>
</evidence>
<evidence type="ECO:0000313" key="1">
    <source>
        <dbReference type="EMBL" id="KFB72391.1"/>
    </source>
</evidence>
<comment type="caution">
    <text evidence="1">The sequence shown here is derived from an EMBL/GenBank/DDBJ whole genome shotgun (WGS) entry which is preliminary data.</text>
</comment>
<gene>
    <name evidence="1" type="ORF">AW09_002428</name>
</gene>
<dbReference type="Gene3D" id="2.60.40.1180">
    <property type="entry name" value="Golgi alpha-mannosidase II"/>
    <property type="match status" value="1"/>
</dbReference>
<dbReference type="EMBL" id="JDVG02000393">
    <property type="protein sequence ID" value="KFB72391.1"/>
    <property type="molecule type" value="Genomic_DNA"/>
</dbReference>